<dbReference type="Proteomes" id="UP001458880">
    <property type="component" value="Unassembled WGS sequence"/>
</dbReference>
<proteinExistence type="predicted"/>
<keyword evidence="2" id="KW-1185">Reference proteome</keyword>
<organism evidence="1 2">
    <name type="scientific">Popillia japonica</name>
    <name type="common">Japanese beetle</name>
    <dbReference type="NCBI Taxonomy" id="7064"/>
    <lineage>
        <taxon>Eukaryota</taxon>
        <taxon>Metazoa</taxon>
        <taxon>Ecdysozoa</taxon>
        <taxon>Arthropoda</taxon>
        <taxon>Hexapoda</taxon>
        <taxon>Insecta</taxon>
        <taxon>Pterygota</taxon>
        <taxon>Neoptera</taxon>
        <taxon>Endopterygota</taxon>
        <taxon>Coleoptera</taxon>
        <taxon>Polyphaga</taxon>
        <taxon>Scarabaeiformia</taxon>
        <taxon>Scarabaeidae</taxon>
        <taxon>Rutelinae</taxon>
        <taxon>Popillia</taxon>
    </lineage>
</organism>
<evidence type="ECO:0000313" key="2">
    <source>
        <dbReference type="Proteomes" id="UP001458880"/>
    </source>
</evidence>
<name>A0AAW1JFJ6_POPJA</name>
<reference evidence="1 2" key="1">
    <citation type="journal article" date="2024" name="BMC Genomics">
        <title>De novo assembly and annotation of Popillia japonica's genome with initial clues to its potential as an invasive pest.</title>
        <authorList>
            <person name="Cucini C."/>
            <person name="Boschi S."/>
            <person name="Funari R."/>
            <person name="Cardaioli E."/>
            <person name="Iannotti N."/>
            <person name="Marturano G."/>
            <person name="Paoli F."/>
            <person name="Bruttini M."/>
            <person name="Carapelli A."/>
            <person name="Frati F."/>
            <person name="Nardi F."/>
        </authorList>
    </citation>
    <scope>NUCLEOTIDE SEQUENCE [LARGE SCALE GENOMIC DNA]</scope>
    <source>
        <strain evidence="1">DMR45628</strain>
    </source>
</reference>
<gene>
    <name evidence="1" type="ORF">QE152_g30201</name>
</gene>
<dbReference type="EMBL" id="JASPKY010000401">
    <property type="protein sequence ID" value="KAK9702035.1"/>
    <property type="molecule type" value="Genomic_DNA"/>
</dbReference>
<dbReference type="AlphaFoldDB" id="A0AAW1JFJ6"/>
<evidence type="ECO:0000313" key="1">
    <source>
        <dbReference type="EMBL" id="KAK9702035.1"/>
    </source>
</evidence>
<accession>A0AAW1JFJ6</accession>
<comment type="caution">
    <text evidence="1">The sequence shown here is derived from an EMBL/GenBank/DDBJ whole genome shotgun (WGS) entry which is preliminary data.</text>
</comment>
<sequence>MNRINTPDTRRIYLQAKRKVKQICREKKRIYWETQLQIIENHIINKDIRNFYQEIKKNKTLGQRTNFYRSKGETLIGDIHGKLNRWVKYFRELLNPESGANEGLVMDFKLC</sequence>
<evidence type="ECO:0008006" key="3">
    <source>
        <dbReference type="Google" id="ProtNLM"/>
    </source>
</evidence>
<protein>
    <recommendedName>
        <fullName evidence="3">Reverse transcriptase</fullName>
    </recommendedName>
</protein>